<reference evidence="4 5" key="1">
    <citation type="submission" date="2018-01" db="EMBL/GenBank/DDBJ databases">
        <title>Superficieibacter electus gen. nov., sp. nov., an extended-spectrum beta-lactamase possessing member of the Enterobacteriaceae family, isolated from intensive care unit surfaces.</title>
        <authorList>
            <person name="Potter R.F."/>
            <person name="D'Souza A.W."/>
        </authorList>
    </citation>
    <scope>NUCLEOTIDE SEQUENCE [LARGE SCALE GENOMIC DNA]</scope>
    <source>
        <strain evidence="3 5">BP-1</strain>
        <strain evidence="2 4">BP-2</strain>
    </source>
</reference>
<proteinExistence type="predicted"/>
<accession>A0A2P5GNU4</accession>
<dbReference type="EMBL" id="PQGE01000008">
    <property type="protein sequence ID" value="POP44856.1"/>
    <property type="molecule type" value="Genomic_DNA"/>
</dbReference>
<evidence type="ECO:0000313" key="5">
    <source>
        <dbReference type="Proteomes" id="UP000247005"/>
    </source>
</evidence>
<feature type="domain" description="DUF4253" evidence="1">
    <location>
        <begin position="125"/>
        <end position="231"/>
    </location>
</feature>
<evidence type="ECO:0000313" key="3">
    <source>
        <dbReference type="EMBL" id="POP48243.1"/>
    </source>
</evidence>
<name>A0A2P5GNU4_9ENTR</name>
<evidence type="ECO:0000313" key="2">
    <source>
        <dbReference type="EMBL" id="POP44856.1"/>
    </source>
</evidence>
<sequence length="231" mass="26896">MTEECQQIIDLLHCEYQLFIDETDDKRLLATWQQWREEGEKAGFIPLIIVPDSTLTDMLEEFDPTSFAEDRRQMICEAEKLDAQALFARYPSGDGMTGEFTDTMPNDQFCSWWHDEEQLCKEILLVKIPTRNPWELAAWVPMGGFNSCPSPAEQIAVFRWWYEQYGAIPVAVTHDVWEMSVSRPPQSDEDAEKLANEQFAFCEDIVTQGMESIRALASMLKNAPVWYFWWD</sequence>
<keyword evidence="4" id="KW-1185">Reference proteome</keyword>
<dbReference type="EMBL" id="PQGD01000010">
    <property type="protein sequence ID" value="POP48243.1"/>
    <property type="molecule type" value="Genomic_DNA"/>
</dbReference>
<dbReference type="Proteomes" id="UP000247005">
    <property type="component" value="Unassembled WGS sequence"/>
</dbReference>
<organism evidence="3 5">
    <name type="scientific">Superficieibacter electus</name>
    <dbReference type="NCBI Taxonomy" id="2022662"/>
    <lineage>
        <taxon>Bacteria</taxon>
        <taxon>Pseudomonadati</taxon>
        <taxon>Pseudomonadota</taxon>
        <taxon>Gammaproteobacteria</taxon>
        <taxon>Enterobacterales</taxon>
        <taxon>Enterobacteriaceae</taxon>
        <taxon>Superficieibacter</taxon>
    </lineage>
</organism>
<protein>
    <recommendedName>
        <fullName evidence="1">DUF4253 domain-containing protein</fullName>
    </recommendedName>
</protein>
<evidence type="ECO:0000313" key="4">
    <source>
        <dbReference type="Proteomes" id="UP000237073"/>
    </source>
</evidence>
<dbReference type="OrthoDB" id="6115134at2"/>
<dbReference type="AlphaFoldDB" id="A0A2P5GNU4"/>
<gene>
    <name evidence="3" type="ORF">CHU32_13260</name>
    <name evidence="2" type="ORF">CHU33_10335</name>
</gene>
<evidence type="ECO:0000259" key="1">
    <source>
        <dbReference type="Pfam" id="PF14062"/>
    </source>
</evidence>
<dbReference type="Pfam" id="PF14062">
    <property type="entry name" value="DUF4253"/>
    <property type="match status" value="1"/>
</dbReference>
<dbReference type="InterPro" id="IPR025349">
    <property type="entry name" value="DUF4253"/>
</dbReference>
<dbReference type="Proteomes" id="UP000237073">
    <property type="component" value="Unassembled WGS sequence"/>
</dbReference>
<comment type="caution">
    <text evidence="3">The sequence shown here is derived from an EMBL/GenBank/DDBJ whole genome shotgun (WGS) entry which is preliminary data.</text>
</comment>